<dbReference type="Proteomes" id="UP000306630">
    <property type="component" value="Unassembled WGS sequence"/>
</dbReference>
<keyword evidence="3 6" id="KW-0812">Transmembrane</keyword>
<feature type="transmembrane region" description="Helical" evidence="6">
    <location>
        <begin position="319"/>
        <end position="339"/>
    </location>
</feature>
<dbReference type="PANTHER" id="PTHR30294:SF47">
    <property type="entry name" value="INNER MEMBRANE TRANSPORT PERMEASE YHHJ"/>
    <property type="match status" value="1"/>
</dbReference>
<feature type="transmembrane region" description="Helical" evidence="6">
    <location>
        <begin position="266"/>
        <end position="288"/>
    </location>
</feature>
<proteinExistence type="predicted"/>
<feature type="domain" description="ABC-2 type transporter transmembrane" evidence="7">
    <location>
        <begin position="18"/>
        <end position="369"/>
    </location>
</feature>
<dbReference type="GO" id="GO:0140359">
    <property type="term" value="F:ABC-type transporter activity"/>
    <property type="evidence" value="ECO:0007669"/>
    <property type="project" value="InterPro"/>
</dbReference>
<protein>
    <submittedName>
        <fullName evidence="8">ABC transporter permease</fullName>
    </submittedName>
</protein>
<comment type="subcellular location">
    <subcellularLocation>
        <location evidence="1">Cell membrane</location>
        <topology evidence="1">Multi-pass membrane protein</topology>
    </subcellularLocation>
</comment>
<evidence type="ECO:0000256" key="3">
    <source>
        <dbReference type="ARBA" id="ARBA00022692"/>
    </source>
</evidence>
<dbReference type="RefSeq" id="WP_135992672.1">
    <property type="nucleotide sequence ID" value="NZ_CARMWJ010000008.1"/>
</dbReference>
<dbReference type="InterPro" id="IPR051449">
    <property type="entry name" value="ABC-2_transporter_component"/>
</dbReference>
<dbReference type="EMBL" id="SRYD01000003">
    <property type="protein sequence ID" value="TGY76405.1"/>
    <property type="molecule type" value="Genomic_DNA"/>
</dbReference>
<organism evidence="8 9">
    <name type="scientific">Muribaculum intestinale</name>
    <dbReference type="NCBI Taxonomy" id="1796646"/>
    <lineage>
        <taxon>Bacteria</taxon>
        <taxon>Pseudomonadati</taxon>
        <taxon>Bacteroidota</taxon>
        <taxon>Bacteroidia</taxon>
        <taxon>Bacteroidales</taxon>
        <taxon>Muribaculaceae</taxon>
        <taxon>Muribaculum</taxon>
    </lineage>
</organism>
<feature type="transmembrane region" description="Helical" evidence="6">
    <location>
        <begin position="237"/>
        <end position="254"/>
    </location>
</feature>
<feature type="transmembrane region" description="Helical" evidence="6">
    <location>
        <begin position="182"/>
        <end position="206"/>
    </location>
</feature>
<keyword evidence="5 6" id="KW-0472">Membrane</keyword>
<dbReference type="InterPro" id="IPR013525">
    <property type="entry name" value="ABC2_TM"/>
</dbReference>
<gene>
    <name evidence="8" type="ORF">E5333_01250</name>
</gene>
<evidence type="ECO:0000256" key="1">
    <source>
        <dbReference type="ARBA" id="ARBA00004651"/>
    </source>
</evidence>
<evidence type="ECO:0000259" key="7">
    <source>
        <dbReference type="Pfam" id="PF12698"/>
    </source>
</evidence>
<evidence type="ECO:0000256" key="5">
    <source>
        <dbReference type="ARBA" id="ARBA00023136"/>
    </source>
</evidence>
<evidence type="ECO:0000256" key="4">
    <source>
        <dbReference type="ARBA" id="ARBA00022989"/>
    </source>
</evidence>
<feature type="transmembrane region" description="Helical" evidence="6">
    <location>
        <begin position="12"/>
        <end position="34"/>
    </location>
</feature>
<evidence type="ECO:0000256" key="2">
    <source>
        <dbReference type="ARBA" id="ARBA00022475"/>
    </source>
</evidence>
<evidence type="ECO:0000313" key="9">
    <source>
        <dbReference type="Proteomes" id="UP000306630"/>
    </source>
</evidence>
<dbReference type="GO" id="GO:0005886">
    <property type="term" value="C:plasma membrane"/>
    <property type="evidence" value="ECO:0007669"/>
    <property type="project" value="UniProtKB-SubCell"/>
</dbReference>
<dbReference type="AlphaFoldDB" id="A0A4S2G378"/>
<evidence type="ECO:0000256" key="6">
    <source>
        <dbReference type="SAM" id="Phobius"/>
    </source>
</evidence>
<accession>A0A4S2G378</accession>
<reference evidence="8 9" key="1">
    <citation type="submission" date="2019-04" db="EMBL/GenBank/DDBJ databases">
        <title>Microbes associate with the intestines of laboratory mice.</title>
        <authorList>
            <person name="Navarre W."/>
            <person name="Wong E."/>
            <person name="Huang K."/>
            <person name="Tropini C."/>
            <person name="Ng K."/>
            <person name="Yu B."/>
        </authorList>
    </citation>
    <scope>NUCLEOTIDE SEQUENCE [LARGE SCALE GENOMIC DNA]</scope>
    <source>
        <strain evidence="8 9">NM06_A21</strain>
    </source>
</reference>
<keyword evidence="4 6" id="KW-1133">Transmembrane helix</keyword>
<feature type="transmembrane region" description="Helical" evidence="6">
    <location>
        <begin position="293"/>
        <end position="313"/>
    </location>
</feature>
<evidence type="ECO:0000313" key="8">
    <source>
        <dbReference type="EMBL" id="TGY76405.1"/>
    </source>
</evidence>
<comment type="caution">
    <text evidence="8">The sequence shown here is derived from an EMBL/GenBank/DDBJ whole genome shotgun (WGS) entry which is preliminary data.</text>
</comment>
<dbReference type="Pfam" id="PF12698">
    <property type="entry name" value="ABC2_membrane_3"/>
    <property type="match status" value="1"/>
</dbReference>
<feature type="transmembrane region" description="Helical" evidence="6">
    <location>
        <begin position="351"/>
        <end position="370"/>
    </location>
</feature>
<name>A0A4S2G378_9BACT</name>
<dbReference type="PANTHER" id="PTHR30294">
    <property type="entry name" value="MEMBRANE COMPONENT OF ABC TRANSPORTER YHHJ-RELATED"/>
    <property type="match status" value="1"/>
</dbReference>
<keyword evidence="2" id="KW-1003">Cell membrane</keyword>
<dbReference type="Gene3D" id="3.40.1710.10">
    <property type="entry name" value="abc type-2 transporter like domain"/>
    <property type="match status" value="1"/>
</dbReference>
<sequence length="383" mass="43070">MRKAIIDGFRQLVSRPIYLIVMVVVPMVTAWFLIDLMREGLPLQLPTAIVDLDHTTTSRRTVRNLAANELVDVVYSPETYHDAMELLRKGKIYGFFMIPSNFERDAVSGKETTITYYVNLAYYVPGSLSFKSFKQTAVTTTGGIMVTSLVSAGVDEGMIRNMIQPVVTQVHPYGNPWTNYSIYLSNSFIPCALQLIIFQITAFSFLQEIKRGSSIRWIQDAGGSIVKACFGKLIPQYLIFATVGMAMLGMLYGFSHFPLNGSTLGMVAAMLLFIAASQAFALTICSIIPNLRFALSILSLIGILSFSIAGFSFPVEQMYGGVGIFSYILPIRYYFLIYINTALNGYELYYCRWEFVGLIVFLALPFTMLWKLKRYAYHPVYIP</sequence>